<feature type="domain" description="Methionyl-tRNA formyltransferase-like C-terminal" evidence="1">
    <location>
        <begin position="166"/>
        <end position="222"/>
    </location>
</feature>
<dbReference type="InterPro" id="IPR049355">
    <property type="entry name" value="Formyl_trans-like_C"/>
</dbReference>
<reference evidence="3" key="1">
    <citation type="submission" date="2016-10" db="EMBL/GenBank/DDBJ databases">
        <authorList>
            <person name="Varghese N."/>
            <person name="Submissions S."/>
        </authorList>
    </citation>
    <scope>NUCLEOTIDE SEQUENCE [LARGE SCALE GENOMIC DNA]</scope>
    <source>
        <strain evidence="3">DSM 17465</strain>
    </source>
</reference>
<dbReference type="SUPFAM" id="SSF53328">
    <property type="entry name" value="Formyltransferase"/>
    <property type="match status" value="1"/>
</dbReference>
<gene>
    <name evidence="2" type="ORF">SAMN05444141_106421</name>
</gene>
<dbReference type="RefSeq" id="WP_083417189.1">
    <property type="nucleotide sequence ID" value="NZ_FPBD01000006.1"/>
</dbReference>
<dbReference type="EMBL" id="FPBD01000006">
    <property type="protein sequence ID" value="SFU02822.1"/>
    <property type="molecule type" value="Genomic_DNA"/>
</dbReference>
<evidence type="ECO:0000313" key="2">
    <source>
        <dbReference type="EMBL" id="SFU02822.1"/>
    </source>
</evidence>
<name>A0A1I7CTS8_9HYPH</name>
<keyword evidence="2" id="KW-0808">Transferase</keyword>
<evidence type="ECO:0000313" key="3">
    <source>
        <dbReference type="Proteomes" id="UP000183371"/>
    </source>
</evidence>
<dbReference type="Pfam" id="PF21553">
    <property type="entry name" value="Formyl_trans_C_2"/>
    <property type="match status" value="1"/>
</dbReference>
<dbReference type="Proteomes" id="UP000183371">
    <property type="component" value="Unassembled WGS sequence"/>
</dbReference>
<dbReference type="InterPro" id="IPR011034">
    <property type="entry name" value="Formyl_transferase-like_C_sf"/>
</dbReference>
<dbReference type="SUPFAM" id="SSF50486">
    <property type="entry name" value="FMT C-terminal domain-like"/>
    <property type="match status" value="1"/>
</dbReference>
<keyword evidence="3" id="KW-1185">Reference proteome</keyword>
<proteinExistence type="predicted"/>
<organism evidence="2 3">
    <name type="scientific">Pseudovibrio denitrificans</name>
    <dbReference type="NCBI Taxonomy" id="258256"/>
    <lineage>
        <taxon>Bacteria</taxon>
        <taxon>Pseudomonadati</taxon>
        <taxon>Pseudomonadota</taxon>
        <taxon>Alphaproteobacteria</taxon>
        <taxon>Hyphomicrobiales</taxon>
        <taxon>Stappiaceae</taxon>
        <taxon>Pseudovibrio</taxon>
    </lineage>
</organism>
<dbReference type="CDD" id="cd08821">
    <property type="entry name" value="FMT_core_like_1"/>
    <property type="match status" value="1"/>
</dbReference>
<sequence>MSNTYLIASTKQWNIDAFMQERHRFSGSWSIITSNEDLTDELLSALSPRYVFFLHWNWIVPASILSSHECVCFHMTDVPFGRGGSPLQNLIARGFETTQLSALKMTEELDAGPVYRKEELFLGGSADEIFHRSARVAIDIIDWMVENEPVPVEQVGKVTKFARRRPAQSMIPHDVGIDEVYNHIRMLDAEGYPSAFMEHGGLRFEFKNARLVDNCVDATVSIRRNLNNKDEVQ</sequence>
<dbReference type="Gene3D" id="3.40.50.170">
    <property type="entry name" value="Formyl transferase, N-terminal domain"/>
    <property type="match status" value="1"/>
</dbReference>
<protein>
    <submittedName>
        <fullName evidence="2">Methionyl-tRNA formyltransferase</fullName>
    </submittedName>
</protein>
<dbReference type="GO" id="GO:0016740">
    <property type="term" value="F:transferase activity"/>
    <property type="evidence" value="ECO:0007669"/>
    <property type="project" value="UniProtKB-KW"/>
</dbReference>
<dbReference type="Gene3D" id="3.10.25.20">
    <property type="match status" value="1"/>
</dbReference>
<dbReference type="InterPro" id="IPR036477">
    <property type="entry name" value="Formyl_transf_N_sf"/>
</dbReference>
<evidence type="ECO:0000259" key="1">
    <source>
        <dbReference type="Pfam" id="PF21553"/>
    </source>
</evidence>
<dbReference type="AlphaFoldDB" id="A0A1I7CTS8"/>
<accession>A0A1I7CTS8</accession>